<dbReference type="Proteomes" id="UP000887013">
    <property type="component" value="Unassembled WGS sequence"/>
</dbReference>
<feature type="region of interest" description="Disordered" evidence="8">
    <location>
        <begin position="553"/>
        <end position="619"/>
    </location>
</feature>
<evidence type="ECO:0000313" key="11">
    <source>
        <dbReference type="EMBL" id="GFU24885.1"/>
    </source>
</evidence>
<dbReference type="Gene3D" id="2.160.20.80">
    <property type="entry name" value="E3 ubiquitin-protein ligase SopA"/>
    <property type="match status" value="1"/>
</dbReference>
<feature type="region of interest" description="Disordered" evidence="8">
    <location>
        <begin position="1"/>
        <end position="35"/>
    </location>
</feature>
<comment type="subcellular location">
    <subcellularLocation>
        <location evidence="1">Nucleus</location>
    </subcellularLocation>
</comment>
<evidence type="ECO:0000256" key="4">
    <source>
        <dbReference type="ARBA" id="ARBA00022833"/>
    </source>
</evidence>
<feature type="region of interest" description="Disordered" evidence="8">
    <location>
        <begin position="832"/>
        <end position="859"/>
    </location>
</feature>
<keyword evidence="6" id="KW-0539">Nucleus</keyword>
<feature type="compositionally biased region" description="Polar residues" evidence="8">
    <location>
        <begin position="517"/>
        <end position="528"/>
    </location>
</feature>
<feature type="compositionally biased region" description="Polar residues" evidence="8">
    <location>
        <begin position="943"/>
        <end position="954"/>
    </location>
</feature>
<feature type="region of interest" description="Disordered" evidence="8">
    <location>
        <begin position="121"/>
        <end position="149"/>
    </location>
</feature>
<keyword evidence="5" id="KW-0238">DNA-binding</keyword>
<reference evidence="11" key="1">
    <citation type="submission" date="2020-08" db="EMBL/GenBank/DDBJ databases">
        <title>Multicomponent nature underlies the extraordinary mechanical properties of spider dragline silk.</title>
        <authorList>
            <person name="Kono N."/>
            <person name="Nakamura H."/>
            <person name="Mori M."/>
            <person name="Yoshida Y."/>
            <person name="Ohtoshi R."/>
            <person name="Malay A.D."/>
            <person name="Moran D.A.P."/>
            <person name="Tomita M."/>
            <person name="Numata K."/>
            <person name="Arakawa K."/>
        </authorList>
    </citation>
    <scope>NUCLEOTIDE SEQUENCE</scope>
</reference>
<dbReference type="InterPro" id="IPR001646">
    <property type="entry name" value="5peptide_repeat"/>
</dbReference>
<dbReference type="SUPFAM" id="SSF47769">
    <property type="entry name" value="SAM/Pointed domain"/>
    <property type="match status" value="1"/>
</dbReference>
<feature type="region of interest" description="Disordered" evidence="8">
    <location>
        <begin position="769"/>
        <end position="790"/>
    </location>
</feature>
<dbReference type="InterPro" id="IPR001660">
    <property type="entry name" value="SAM"/>
</dbReference>
<dbReference type="CDD" id="cd09577">
    <property type="entry name" value="SAM_Ph1_2_3"/>
    <property type="match status" value="1"/>
</dbReference>
<dbReference type="Gene3D" id="1.10.150.50">
    <property type="entry name" value="Transcription Factor, Ets-1"/>
    <property type="match status" value="1"/>
</dbReference>
<feature type="region of interest" description="Disordered" evidence="8">
    <location>
        <begin position="909"/>
        <end position="997"/>
    </location>
</feature>
<sequence>MADENHTQMLIQQQPPPSQQSHMQSSQLQSSQAQQSQLQQSQLQQSQLQQSQLQQAQLQQSQLQQTQLQQSQLQQTQLQQSQLQQSQLQQPQIQQAQLQQTQLQQTQLQQQSQLQQSQMQQQSTSMQQQPQQQGVAAAMSMGSSVEQSNMNVTSSVPINVATINVSQPQQLQAIQQNVNTSSGTPVQMAVSQLTAQAQTLPAGTMMSQSSGPHPTMMHPTMTMAQAPLQQVQVIQQPLSTSYLQHLYSPQQQMLFPGNLTLQHAGMTTSTLQNLGATQGLSLQLQAKTTLDPKTSGGQNIQAVNSANKQAMAVNAGTMMAASGQVIGTSKSNFPQQMMTAPGKSTIIHSQSGYAPTNANQTVVIGQFGVLPNQQSIFNPKALADSQKGKTYTFQNQPAALQPKSLYSSTLPVHSSTQVFNGSHLKQISSQPQIITTQAPGTMFSQAQLLGLQTLSPLPPGLSWAAPGCLQSTALQLGQNPIIIRSQQSDMFIQQTQPQAAMHLPVAAAAAQPVPPTSFASTSIAPQKQKQVKVRPGTQTVAVATQTNVSSAATINSNSTPVRSQIKPKVRTLAGPSPGVSPSPSTPQMATTQTQTNQSPPQPPPQPVMQQKSDAGNQTYSNPVKVVNIEAKATGIQSKSVSVETKHISTSPQKSQAMVAPSSKIPQASVTPTIDISVSTAPSTLTTISSTTSVLTTTTTTTPVQVNTSVSSVESITPAVPSISPVPPVPCLTNKVVPESNLKSPLPEAQIEPVVSSVQTSTTEAVAATEHLKPQQPIQKPSLGPVKDKQPQKAIVKPQVLTHVIEGLVIQEGSEPFPVSRSALLDSPCRILPSEKHDSPIKRKDSPTVASPEKKMKAHRPRGNVELAKCECCGKLGPKSKFKRSKRFCTNSCAKRFNVRNSKRVGLLPSAIQEHVGSGGPGRKKKFRGRKGLRKQVQIEEVEMNTNPIEENTSAPDDDSTVSNKTEEENSEPPSDSPHPVPAEVDKSDVEMKPESDVTQKLPTKWTVQDVFEFIQNLPGCSDYADTFKSQEIDGQALLLLKEDHLMTAMCMKLGPALKLISQIRSMKEELGQS</sequence>
<protein>
    <submittedName>
        <fullName evidence="11">Polyhomeotic-like protein 3</fullName>
    </submittedName>
</protein>
<feature type="compositionally biased region" description="Low complexity" evidence="8">
    <location>
        <begin position="8"/>
        <end position="35"/>
    </location>
</feature>
<evidence type="ECO:0000256" key="3">
    <source>
        <dbReference type="ARBA" id="ARBA00022771"/>
    </source>
</evidence>
<keyword evidence="3 7" id="KW-0863">Zinc-finger</keyword>
<evidence type="ECO:0000256" key="8">
    <source>
        <dbReference type="SAM" id="MobiDB-lite"/>
    </source>
</evidence>
<evidence type="ECO:0000256" key="5">
    <source>
        <dbReference type="ARBA" id="ARBA00023125"/>
    </source>
</evidence>
<feature type="compositionally biased region" description="Basic and acidic residues" evidence="8">
    <location>
        <begin position="832"/>
        <end position="845"/>
    </location>
</feature>
<dbReference type="Pfam" id="PF00536">
    <property type="entry name" value="SAM_1"/>
    <property type="match status" value="1"/>
</dbReference>
<feature type="compositionally biased region" description="Basic residues" evidence="8">
    <location>
        <begin position="921"/>
        <end position="933"/>
    </location>
</feature>
<dbReference type="GO" id="GO:0008270">
    <property type="term" value="F:zinc ion binding"/>
    <property type="evidence" value="ECO:0007669"/>
    <property type="project" value="UniProtKB-KW"/>
</dbReference>
<dbReference type="GO" id="GO:0042393">
    <property type="term" value="F:histone binding"/>
    <property type="evidence" value="ECO:0007669"/>
    <property type="project" value="TreeGrafter"/>
</dbReference>
<dbReference type="GO" id="GO:0035102">
    <property type="term" value="C:PRC1 complex"/>
    <property type="evidence" value="ECO:0007669"/>
    <property type="project" value="TreeGrafter"/>
</dbReference>
<evidence type="ECO:0000259" key="10">
    <source>
        <dbReference type="PROSITE" id="PS51024"/>
    </source>
</evidence>
<feature type="region of interest" description="Disordered" evidence="8">
    <location>
        <begin position="515"/>
        <end position="535"/>
    </location>
</feature>
<dbReference type="GO" id="GO:0003682">
    <property type="term" value="F:chromatin binding"/>
    <property type="evidence" value="ECO:0007669"/>
    <property type="project" value="TreeGrafter"/>
</dbReference>
<gene>
    <name evidence="11" type="primary">Phc3</name>
    <name evidence="11" type="ORF">NPIL_29572</name>
</gene>
<dbReference type="Gene3D" id="3.30.60.160">
    <property type="match status" value="1"/>
</dbReference>
<dbReference type="InterPro" id="IPR038603">
    <property type="entry name" value="Znf_FCS_sf"/>
</dbReference>
<dbReference type="InterPro" id="IPR050548">
    <property type="entry name" value="PcG_chromatin_remod_factors"/>
</dbReference>
<dbReference type="AlphaFoldDB" id="A0A8X6UJY2"/>
<keyword evidence="4" id="KW-0862">Zinc</keyword>
<organism evidence="11 12">
    <name type="scientific">Nephila pilipes</name>
    <name type="common">Giant wood spider</name>
    <name type="synonym">Nephila maculata</name>
    <dbReference type="NCBI Taxonomy" id="299642"/>
    <lineage>
        <taxon>Eukaryota</taxon>
        <taxon>Metazoa</taxon>
        <taxon>Ecdysozoa</taxon>
        <taxon>Arthropoda</taxon>
        <taxon>Chelicerata</taxon>
        <taxon>Arachnida</taxon>
        <taxon>Araneae</taxon>
        <taxon>Araneomorphae</taxon>
        <taxon>Entelegynae</taxon>
        <taxon>Araneoidea</taxon>
        <taxon>Nephilidae</taxon>
        <taxon>Nephila</taxon>
    </lineage>
</organism>
<feature type="compositionally biased region" description="Low complexity" evidence="8">
    <location>
        <begin position="121"/>
        <end position="133"/>
    </location>
</feature>
<feature type="domain" description="FCS-type" evidence="10">
    <location>
        <begin position="860"/>
        <end position="894"/>
    </location>
</feature>
<feature type="compositionally biased region" description="Basic and acidic residues" evidence="8">
    <location>
        <begin position="983"/>
        <end position="997"/>
    </location>
</feature>
<dbReference type="Pfam" id="PF00805">
    <property type="entry name" value="Pentapeptide"/>
    <property type="match status" value="1"/>
</dbReference>
<dbReference type="SMART" id="SM00454">
    <property type="entry name" value="SAM"/>
    <property type="match status" value="1"/>
</dbReference>
<dbReference type="PROSITE" id="PS50105">
    <property type="entry name" value="SAM_DOMAIN"/>
    <property type="match status" value="1"/>
</dbReference>
<accession>A0A8X6UJY2</accession>
<dbReference type="SUPFAM" id="SSF141571">
    <property type="entry name" value="Pentapeptide repeat-like"/>
    <property type="match status" value="1"/>
</dbReference>
<dbReference type="GO" id="GO:0003677">
    <property type="term" value="F:DNA binding"/>
    <property type="evidence" value="ECO:0007669"/>
    <property type="project" value="UniProtKB-KW"/>
</dbReference>
<evidence type="ECO:0000256" key="1">
    <source>
        <dbReference type="ARBA" id="ARBA00004123"/>
    </source>
</evidence>
<dbReference type="EMBL" id="BMAW01128305">
    <property type="protein sequence ID" value="GFU24885.1"/>
    <property type="molecule type" value="Genomic_DNA"/>
</dbReference>
<evidence type="ECO:0000256" key="2">
    <source>
        <dbReference type="ARBA" id="ARBA00022723"/>
    </source>
</evidence>
<evidence type="ECO:0000256" key="6">
    <source>
        <dbReference type="ARBA" id="ARBA00023242"/>
    </source>
</evidence>
<dbReference type="PANTHER" id="PTHR12247">
    <property type="entry name" value="POLYCOMB GROUP PROTEIN"/>
    <property type="match status" value="1"/>
</dbReference>
<dbReference type="GO" id="GO:0045892">
    <property type="term" value="P:negative regulation of DNA-templated transcription"/>
    <property type="evidence" value="ECO:0007669"/>
    <property type="project" value="TreeGrafter"/>
</dbReference>
<keyword evidence="12" id="KW-1185">Reference proteome</keyword>
<name>A0A8X6UJY2_NEPPI</name>
<dbReference type="PANTHER" id="PTHR12247:SF138">
    <property type="entry name" value="POLYHOMEOTIC DISTAL, ISOFORM A-RELATED"/>
    <property type="match status" value="1"/>
</dbReference>
<comment type="caution">
    <text evidence="11">The sequence shown here is derived from an EMBL/GenBank/DDBJ whole genome shotgun (WGS) entry which is preliminary data.</text>
</comment>
<dbReference type="Pfam" id="PF21319">
    <property type="entry name" value="zf-FCS_1"/>
    <property type="match status" value="1"/>
</dbReference>
<feature type="domain" description="SAM" evidence="9">
    <location>
        <begin position="1005"/>
        <end position="1069"/>
    </location>
</feature>
<dbReference type="InterPro" id="IPR012313">
    <property type="entry name" value="Znf_FCS"/>
</dbReference>
<dbReference type="PROSITE" id="PS51024">
    <property type="entry name" value="ZF_FCS"/>
    <property type="match status" value="1"/>
</dbReference>
<evidence type="ECO:0000259" key="9">
    <source>
        <dbReference type="PROSITE" id="PS50105"/>
    </source>
</evidence>
<evidence type="ECO:0000256" key="7">
    <source>
        <dbReference type="PROSITE-ProRule" id="PRU00367"/>
    </source>
</evidence>
<evidence type="ECO:0000313" key="12">
    <source>
        <dbReference type="Proteomes" id="UP000887013"/>
    </source>
</evidence>
<dbReference type="InterPro" id="IPR013761">
    <property type="entry name" value="SAM/pointed_sf"/>
</dbReference>
<proteinExistence type="predicted"/>
<dbReference type="OrthoDB" id="2390104at2759"/>
<keyword evidence="2" id="KW-0479">Metal-binding</keyword>